<dbReference type="RefSeq" id="WP_077390311.1">
    <property type="nucleotide sequence ID" value="NZ_CP139149.1"/>
</dbReference>
<evidence type="ECO:0000313" key="1">
    <source>
        <dbReference type="EMBL" id="PKD13533.1"/>
    </source>
</evidence>
<sequence>MKNQGTNSWKGFGKETYWNEYWREGDTVVQYKCRKAKFFDGDENVHDEDKTEVCSWAVGDLSMPEWLEQYL</sequence>
<proteinExistence type="predicted"/>
<name>A0A2N0TFL7_BIFLN</name>
<accession>A0A2N0TFL7</accession>
<gene>
    <name evidence="1" type="ORF">APC1461_1860</name>
</gene>
<dbReference type="AlphaFoldDB" id="A0A2N0TFL7"/>
<evidence type="ECO:0000313" key="2">
    <source>
        <dbReference type="Proteomes" id="UP000232928"/>
    </source>
</evidence>
<reference evidence="1 2" key="1">
    <citation type="submission" date="2017-12" db="EMBL/GenBank/DDBJ databases">
        <title>Bifidobacterium longum APC/DPC strains.</title>
        <authorList>
            <person name="Arboleya S."/>
        </authorList>
    </citation>
    <scope>NUCLEOTIDE SEQUENCE [LARGE SCALE GENOMIC DNA]</scope>
    <source>
        <strain evidence="1 2">APC1461</strain>
    </source>
</reference>
<organism evidence="1 2">
    <name type="scientific">Bifidobacterium longum</name>
    <dbReference type="NCBI Taxonomy" id="216816"/>
    <lineage>
        <taxon>Bacteria</taxon>
        <taxon>Bacillati</taxon>
        <taxon>Actinomycetota</taxon>
        <taxon>Actinomycetes</taxon>
        <taxon>Bifidobacteriales</taxon>
        <taxon>Bifidobacteriaceae</taxon>
        <taxon>Bifidobacterium</taxon>
    </lineage>
</organism>
<dbReference type="EMBL" id="PJEG01000025">
    <property type="protein sequence ID" value="PKD13533.1"/>
    <property type="molecule type" value="Genomic_DNA"/>
</dbReference>
<protein>
    <submittedName>
        <fullName evidence="1">Uncharacterized protein</fullName>
    </submittedName>
</protein>
<dbReference type="Proteomes" id="UP000232928">
    <property type="component" value="Unassembled WGS sequence"/>
</dbReference>
<comment type="caution">
    <text evidence="1">The sequence shown here is derived from an EMBL/GenBank/DDBJ whole genome shotgun (WGS) entry which is preliminary data.</text>
</comment>